<evidence type="ECO:0000256" key="3">
    <source>
        <dbReference type="ARBA" id="ARBA00022553"/>
    </source>
</evidence>
<reference evidence="8" key="1">
    <citation type="submission" date="2018-05" db="EMBL/GenBank/DDBJ databases">
        <authorList>
            <person name="Lanie J.A."/>
            <person name="Ng W.-L."/>
            <person name="Kazmierczak K.M."/>
            <person name="Andrzejewski T.M."/>
            <person name="Davidsen T.M."/>
            <person name="Wayne K.J."/>
            <person name="Tettelin H."/>
            <person name="Glass J.I."/>
            <person name="Rusch D."/>
            <person name="Podicherti R."/>
            <person name="Tsui H.-C.T."/>
            <person name="Winkler M.E."/>
        </authorList>
    </citation>
    <scope>NUCLEOTIDE SEQUENCE</scope>
</reference>
<evidence type="ECO:0000256" key="4">
    <source>
        <dbReference type="ARBA" id="ARBA00022679"/>
    </source>
</evidence>
<feature type="transmembrane region" description="Helical" evidence="6">
    <location>
        <begin position="263"/>
        <end position="282"/>
    </location>
</feature>
<dbReference type="InterPro" id="IPR036097">
    <property type="entry name" value="HisK_dim/P_sf"/>
</dbReference>
<keyword evidence="6" id="KW-0472">Membrane</keyword>
<gene>
    <name evidence="8" type="ORF">METZ01_LOCUS227561</name>
</gene>
<feature type="non-terminal residue" evidence="8">
    <location>
        <position position="494"/>
    </location>
</feature>
<dbReference type="PANTHER" id="PTHR45436:SF5">
    <property type="entry name" value="SENSOR HISTIDINE KINASE TRCS"/>
    <property type="match status" value="1"/>
</dbReference>
<keyword evidence="3" id="KW-0597">Phosphoprotein</keyword>
<dbReference type="SUPFAM" id="SSF55874">
    <property type="entry name" value="ATPase domain of HSP90 chaperone/DNA topoisomerase II/histidine kinase"/>
    <property type="match status" value="1"/>
</dbReference>
<dbReference type="InterPro" id="IPR003661">
    <property type="entry name" value="HisK_dim/P_dom"/>
</dbReference>
<dbReference type="AlphaFoldDB" id="A0A382GJ95"/>
<dbReference type="InterPro" id="IPR050428">
    <property type="entry name" value="TCS_sensor_his_kinase"/>
</dbReference>
<evidence type="ECO:0000256" key="6">
    <source>
        <dbReference type="SAM" id="Phobius"/>
    </source>
</evidence>
<dbReference type="Gene3D" id="3.30.565.10">
    <property type="entry name" value="Histidine kinase-like ATPase, C-terminal domain"/>
    <property type="match status" value="1"/>
</dbReference>
<comment type="catalytic activity">
    <reaction evidence="1">
        <text>ATP + protein L-histidine = ADP + protein N-phospho-L-histidine.</text>
        <dbReference type="EC" id="2.7.13.3"/>
    </reaction>
</comment>
<accession>A0A382GJ95</accession>
<dbReference type="InterPro" id="IPR036890">
    <property type="entry name" value="HATPase_C_sf"/>
</dbReference>
<keyword evidence="5" id="KW-0418">Kinase</keyword>
<evidence type="ECO:0000256" key="1">
    <source>
        <dbReference type="ARBA" id="ARBA00000085"/>
    </source>
</evidence>
<dbReference type="InterPro" id="IPR005467">
    <property type="entry name" value="His_kinase_dom"/>
</dbReference>
<evidence type="ECO:0000256" key="5">
    <source>
        <dbReference type="ARBA" id="ARBA00022777"/>
    </source>
</evidence>
<keyword evidence="4" id="KW-0808">Transferase</keyword>
<dbReference type="SUPFAM" id="SSF47384">
    <property type="entry name" value="Homodimeric domain of signal transducing histidine kinase"/>
    <property type="match status" value="1"/>
</dbReference>
<dbReference type="EC" id="2.7.13.3" evidence="2"/>
<dbReference type="GO" id="GO:0005886">
    <property type="term" value="C:plasma membrane"/>
    <property type="evidence" value="ECO:0007669"/>
    <property type="project" value="TreeGrafter"/>
</dbReference>
<dbReference type="CDD" id="cd00082">
    <property type="entry name" value="HisKA"/>
    <property type="match status" value="1"/>
</dbReference>
<dbReference type="PROSITE" id="PS50109">
    <property type="entry name" value="HIS_KIN"/>
    <property type="match status" value="1"/>
</dbReference>
<evidence type="ECO:0000256" key="2">
    <source>
        <dbReference type="ARBA" id="ARBA00012438"/>
    </source>
</evidence>
<proteinExistence type="predicted"/>
<keyword evidence="6" id="KW-0812">Transmembrane</keyword>
<evidence type="ECO:0000259" key="7">
    <source>
        <dbReference type="PROSITE" id="PS50109"/>
    </source>
</evidence>
<dbReference type="EMBL" id="UINC01055620">
    <property type="protein sequence ID" value="SVB74707.1"/>
    <property type="molecule type" value="Genomic_DNA"/>
</dbReference>
<dbReference type="GO" id="GO:0000155">
    <property type="term" value="F:phosphorelay sensor kinase activity"/>
    <property type="evidence" value="ECO:0007669"/>
    <property type="project" value="InterPro"/>
</dbReference>
<organism evidence="8">
    <name type="scientific">marine metagenome</name>
    <dbReference type="NCBI Taxonomy" id="408172"/>
    <lineage>
        <taxon>unclassified sequences</taxon>
        <taxon>metagenomes</taxon>
        <taxon>ecological metagenomes</taxon>
    </lineage>
</organism>
<protein>
    <recommendedName>
        <fullName evidence="2">histidine kinase</fullName>
        <ecNumber evidence="2">2.7.13.3</ecNumber>
    </recommendedName>
</protein>
<dbReference type="PANTHER" id="PTHR45436">
    <property type="entry name" value="SENSOR HISTIDINE KINASE YKOH"/>
    <property type="match status" value="1"/>
</dbReference>
<dbReference type="Gene3D" id="1.10.287.130">
    <property type="match status" value="1"/>
</dbReference>
<dbReference type="Gene3D" id="6.10.340.10">
    <property type="match status" value="1"/>
</dbReference>
<evidence type="ECO:0000313" key="8">
    <source>
        <dbReference type="EMBL" id="SVB74707.1"/>
    </source>
</evidence>
<keyword evidence="6" id="KW-1133">Transmembrane helix</keyword>
<sequence length="494" mass="56335">MANSDQLRVTIQTFGIELRRYLLVAREEGRMSVYSMKTGWREPETGEALKKITAVFEPGDGGYSIKVRIPKDIMGQRTRIKFEIVDVDDLVAREITGRISTDPDPFVHNLGRVRLMTPALAKLVEPIYLSEANIRIWDKDFRLRAELGSLYPGRLTVQRARISDKAWLNRIESIPLALYDWVLRQPLGGLKDMPVDSSKEDLRILSKVINNGTQVSERRRHGEAKLIVSALPIWAKGEIQGAILMKQSGNRLLSLQYETLRRFMLLFLGVFLFLSIIILVFASRLTYRVGRLQRETEQATTDEGRLLRDNIRSGTRAADELGSLTRSISAMLQNLGQYTRYLEKLPDTLAHEMHNPLNVVNSSLENLQYSNQDLRDNKYFLRAQNGVQRLRSILTSLTEAASLKEALEQESDQFERYDLRQLVTSCVEGYQQVYFDRTIRIDALPGTFYTDGVPDRMAQLLDKLVDNAIRFSTVGDIVVQISLAHELISLSVLN</sequence>
<feature type="domain" description="Histidine kinase" evidence="7">
    <location>
        <begin position="348"/>
        <end position="494"/>
    </location>
</feature>
<name>A0A382GJ95_9ZZZZ</name>